<dbReference type="OrthoDB" id="2518538at2"/>
<dbReference type="Proteomes" id="UP000319769">
    <property type="component" value="Unassembled WGS sequence"/>
</dbReference>
<gene>
    <name evidence="1" type="ORF">FPZ12_040590</name>
</gene>
<name>A0A5N0ULH3_9PSEU</name>
<reference evidence="1" key="1">
    <citation type="submission" date="2019-09" db="EMBL/GenBank/DDBJ databases">
        <authorList>
            <person name="Teo W.F.A."/>
            <person name="Duangmal K."/>
        </authorList>
    </citation>
    <scope>NUCLEOTIDE SEQUENCE [LARGE SCALE GENOMIC DNA]</scope>
    <source>
        <strain evidence="1">K81G1</strain>
    </source>
</reference>
<sequence>MNEIWRLRPGVTRSISAENFTGAKGAGAMATEGTGAGAARDLGRGWKVSPSILLPDRRTATLADIDGSGIVAHFWLTTDRGRLRDLTLRMYWDGEEEPSVETPLGDFFCNGNGELALVDSDMIVVGPAGGLNSYWPMPFRRHARITLENHSGAQVPVYYQVTYQLQDVPPDAAYLHAGWRRANPLGTPAVHTILDGVRGRGCYAGTYLTIQPNAPGWWGEGEIKFYLDGDGEFPTICGTGTEDYFGGAWNFDLGGRYGVFDTRYTGLPQVLPANQVYQPGQRFGLYRWHLRDPVSFAEDLRVTIQALGWQDDGRYLQLARADIASTAFWYQARES</sequence>
<dbReference type="RefSeq" id="WP_144757234.1">
    <property type="nucleotide sequence ID" value="NZ_VMNW02000113.1"/>
</dbReference>
<dbReference type="AlphaFoldDB" id="A0A5N0ULH3"/>
<dbReference type="Pfam" id="PF11175">
    <property type="entry name" value="DUF2961"/>
    <property type="match status" value="1"/>
</dbReference>
<keyword evidence="2" id="KW-1185">Reference proteome</keyword>
<accession>A0A5N0ULH3</accession>
<protein>
    <submittedName>
        <fullName evidence="1">DUF2961 domain-containing protein</fullName>
    </submittedName>
</protein>
<dbReference type="Gene3D" id="2.60.120.1390">
    <property type="match status" value="1"/>
</dbReference>
<organism evidence="1 2">
    <name type="scientific">Amycolatopsis acidicola</name>
    <dbReference type="NCBI Taxonomy" id="2596893"/>
    <lineage>
        <taxon>Bacteria</taxon>
        <taxon>Bacillati</taxon>
        <taxon>Actinomycetota</taxon>
        <taxon>Actinomycetes</taxon>
        <taxon>Pseudonocardiales</taxon>
        <taxon>Pseudonocardiaceae</taxon>
        <taxon>Amycolatopsis</taxon>
    </lineage>
</organism>
<proteinExistence type="predicted"/>
<comment type="caution">
    <text evidence="1">The sequence shown here is derived from an EMBL/GenBank/DDBJ whole genome shotgun (WGS) entry which is preliminary data.</text>
</comment>
<evidence type="ECO:0000313" key="2">
    <source>
        <dbReference type="Proteomes" id="UP000319769"/>
    </source>
</evidence>
<evidence type="ECO:0000313" key="1">
    <source>
        <dbReference type="EMBL" id="KAA9150724.1"/>
    </source>
</evidence>
<dbReference type="EMBL" id="VMNW02000113">
    <property type="protein sequence ID" value="KAA9150724.1"/>
    <property type="molecule type" value="Genomic_DNA"/>
</dbReference>
<dbReference type="InterPro" id="IPR021345">
    <property type="entry name" value="DUF2961"/>
</dbReference>